<dbReference type="SUPFAM" id="SSF55021">
    <property type="entry name" value="ACT-like"/>
    <property type="match status" value="1"/>
</dbReference>
<dbReference type="NCBIfam" id="TIGR03959">
    <property type="entry name" value="hyd_TM1266"/>
    <property type="match status" value="1"/>
</dbReference>
<gene>
    <name evidence="1" type="ORF">EXM22_10530</name>
</gene>
<dbReference type="RefSeq" id="WP_149486478.1">
    <property type="nucleotide sequence ID" value="NZ_CP036150.1"/>
</dbReference>
<evidence type="ECO:0000313" key="1">
    <source>
        <dbReference type="EMBL" id="QEN08397.1"/>
    </source>
</evidence>
<dbReference type="AlphaFoldDB" id="A0A5C1QLN4"/>
<protein>
    <submittedName>
        <fullName evidence="1">CopG family transcriptional regulator</fullName>
    </submittedName>
</protein>
<sequence>MDKRFGFVGITIENKEEHALQVQKILSEYSEIILGRMGLPHLEENKIAVITLIVQSTTDELGGLTGKLGRIAGVSVKSGLTKRPQT</sequence>
<dbReference type="InterPro" id="IPR027271">
    <property type="entry name" value="Acetolactate_synth/TF_NikR_C"/>
</dbReference>
<evidence type="ECO:0000313" key="2">
    <source>
        <dbReference type="Proteomes" id="UP000324209"/>
    </source>
</evidence>
<dbReference type="InterPro" id="IPR045865">
    <property type="entry name" value="ACT-like_dom_sf"/>
</dbReference>
<keyword evidence="2" id="KW-1185">Reference proteome</keyword>
<dbReference type="InterPro" id="IPR023860">
    <property type="entry name" value="FeFe-hyd_TM1266"/>
</dbReference>
<dbReference type="Proteomes" id="UP000324209">
    <property type="component" value="Chromosome"/>
</dbReference>
<reference evidence="1 2" key="1">
    <citation type="submission" date="2019-02" db="EMBL/GenBank/DDBJ databases">
        <title>Complete Genome Sequence and Methylome Analysis of free living Spirochaetas.</title>
        <authorList>
            <person name="Fomenkov A."/>
            <person name="Dubinina G."/>
            <person name="Leshcheva N."/>
            <person name="Mikheeva N."/>
            <person name="Grabovich M."/>
            <person name="Vincze T."/>
            <person name="Roberts R.J."/>
        </authorList>
    </citation>
    <scope>NUCLEOTIDE SEQUENCE [LARGE SCALE GENOMIC DNA]</scope>
    <source>
        <strain evidence="1 2">K2</strain>
    </source>
</reference>
<dbReference type="Pfam" id="PF21699">
    <property type="entry name" value="TM1266-like"/>
    <property type="match status" value="1"/>
</dbReference>
<accession>A0A5C1QLN4</accession>
<dbReference type="EMBL" id="CP036150">
    <property type="protein sequence ID" value="QEN08397.1"/>
    <property type="molecule type" value="Genomic_DNA"/>
</dbReference>
<name>A0A5C1QLN4_9SPIO</name>
<organism evidence="1 2">
    <name type="scientific">Oceanispirochaeta crateris</name>
    <dbReference type="NCBI Taxonomy" id="2518645"/>
    <lineage>
        <taxon>Bacteria</taxon>
        <taxon>Pseudomonadati</taxon>
        <taxon>Spirochaetota</taxon>
        <taxon>Spirochaetia</taxon>
        <taxon>Spirochaetales</taxon>
        <taxon>Spirochaetaceae</taxon>
        <taxon>Oceanispirochaeta</taxon>
    </lineage>
</organism>
<dbReference type="Gene3D" id="3.30.70.1150">
    <property type="entry name" value="ACT-like. Chain A, domain 2"/>
    <property type="match status" value="1"/>
</dbReference>
<dbReference type="KEGG" id="ock:EXM22_10530"/>
<proteinExistence type="predicted"/>
<dbReference type="OrthoDB" id="9796135at2"/>